<dbReference type="InterPro" id="IPR013783">
    <property type="entry name" value="Ig-like_fold"/>
</dbReference>
<dbReference type="eggNOG" id="KOG3510">
    <property type="taxonomic scope" value="Eukaryota"/>
</dbReference>
<dbReference type="SMART" id="SM00408">
    <property type="entry name" value="IGc2"/>
    <property type="match status" value="2"/>
</dbReference>
<dbReference type="FunCoup" id="G0MWD4">
    <property type="interactions" value="939"/>
</dbReference>
<dbReference type="EMBL" id="GL379816">
    <property type="protein sequence ID" value="EGT45866.1"/>
    <property type="molecule type" value="Genomic_DNA"/>
</dbReference>
<feature type="domain" description="Ig-like" evidence="7">
    <location>
        <begin position="139"/>
        <end position="211"/>
    </location>
</feature>
<evidence type="ECO:0000259" key="7">
    <source>
        <dbReference type="PROSITE" id="PS50835"/>
    </source>
</evidence>
<dbReference type="InterPro" id="IPR007110">
    <property type="entry name" value="Ig-like_dom"/>
</dbReference>
<gene>
    <name evidence="8" type="primary">Cbn-zig-3</name>
    <name evidence="8" type="ORF">CAEBREN_22609</name>
</gene>
<dbReference type="Pfam" id="PF07679">
    <property type="entry name" value="I-set"/>
    <property type="match status" value="1"/>
</dbReference>
<dbReference type="STRING" id="135651.G0MWD4"/>
<keyword evidence="5" id="KW-1015">Disulfide bond</keyword>
<reference evidence="9" key="1">
    <citation type="submission" date="2011-07" db="EMBL/GenBank/DDBJ databases">
        <authorList>
            <consortium name="Caenorhabditis brenneri Sequencing and Analysis Consortium"/>
            <person name="Wilson R.K."/>
        </authorList>
    </citation>
    <scope>NUCLEOTIDE SEQUENCE [LARGE SCALE GENOMIC DNA]</scope>
    <source>
        <strain evidence="9">PB2801</strain>
    </source>
</reference>
<evidence type="ECO:0000256" key="2">
    <source>
        <dbReference type="ARBA" id="ARBA00022525"/>
    </source>
</evidence>
<dbReference type="GO" id="GO:0030424">
    <property type="term" value="C:axon"/>
    <property type="evidence" value="ECO:0007669"/>
    <property type="project" value="TreeGrafter"/>
</dbReference>
<dbReference type="PANTHER" id="PTHR45080:SF8">
    <property type="entry name" value="IG-LIKE DOMAIN-CONTAINING PROTEIN"/>
    <property type="match status" value="1"/>
</dbReference>
<dbReference type="InterPro" id="IPR003598">
    <property type="entry name" value="Ig_sub2"/>
</dbReference>
<dbReference type="GO" id="GO:0005886">
    <property type="term" value="C:plasma membrane"/>
    <property type="evidence" value="ECO:0007669"/>
    <property type="project" value="TreeGrafter"/>
</dbReference>
<dbReference type="InterPro" id="IPR050958">
    <property type="entry name" value="Cell_Adh-Cytoskel_Orgn"/>
</dbReference>
<dbReference type="FunFam" id="2.60.40.10:FF:001749">
    <property type="entry name" value="Neural/ectodermal development factor IMP-L2"/>
    <property type="match status" value="1"/>
</dbReference>
<dbReference type="GO" id="GO:0043025">
    <property type="term" value="C:neuronal cell body"/>
    <property type="evidence" value="ECO:0007669"/>
    <property type="project" value="TreeGrafter"/>
</dbReference>
<evidence type="ECO:0000256" key="4">
    <source>
        <dbReference type="ARBA" id="ARBA00022737"/>
    </source>
</evidence>
<protein>
    <submittedName>
        <fullName evidence="8">CBN-ZIG-3 protein</fullName>
    </submittedName>
</protein>
<comment type="subcellular location">
    <subcellularLocation>
        <location evidence="1">Secreted</location>
    </subcellularLocation>
</comment>
<keyword evidence="6" id="KW-0393">Immunoglobulin domain</keyword>
<keyword evidence="3" id="KW-0732">Signal</keyword>
<keyword evidence="4" id="KW-0677">Repeat</keyword>
<dbReference type="InterPro" id="IPR036179">
    <property type="entry name" value="Ig-like_dom_sf"/>
</dbReference>
<dbReference type="SMART" id="SM00409">
    <property type="entry name" value="IG"/>
    <property type="match status" value="2"/>
</dbReference>
<dbReference type="AlphaFoldDB" id="G0MWD4"/>
<dbReference type="Pfam" id="PF13927">
    <property type="entry name" value="Ig_3"/>
    <property type="match status" value="1"/>
</dbReference>
<dbReference type="PANTHER" id="PTHR45080">
    <property type="entry name" value="CONTACTIN 5"/>
    <property type="match status" value="1"/>
</dbReference>
<dbReference type="PROSITE" id="PS50835">
    <property type="entry name" value="IG_LIKE"/>
    <property type="match status" value="2"/>
</dbReference>
<feature type="domain" description="Ig-like" evidence="7">
    <location>
        <begin position="19"/>
        <end position="123"/>
    </location>
</feature>
<dbReference type="FunFam" id="2.60.40.10:FF:002402">
    <property type="entry name" value="Zwei Ig domain protein zig-4"/>
    <property type="match status" value="1"/>
</dbReference>
<dbReference type="OMA" id="TYVSAKP"/>
<accession>G0MWD4</accession>
<dbReference type="OrthoDB" id="6138780at2759"/>
<dbReference type="GO" id="GO:0008046">
    <property type="term" value="F:axon guidance receptor activity"/>
    <property type="evidence" value="ECO:0007669"/>
    <property type="project" value="TreeGrafter"/>
</dbReference>
<dbReference type="Proteomes" id="UP000008068">
    <property type="component" value="Unassembled WGS sequence"/>
</dbReference>
<dbReference type="InParanoid" id="G0MWD4"/>
<dbReference type="SUPFAM" id="SSF48726">
    <property type="entry name" value="Immunoglobulin"/>
    <property type="match status" value="2"/>
</dbReference>
<dbReference type="InterPro" id="IPR013098">
    <property type="entry name" value="Ig_I-set"/>
</dbReference>
<dbReference type="InterPro" id="IPR003599">
    <property type="entry name" value="Ig_sub"/>
</dbReference>
<sequence>MKAEVSKLISEIDDVHLSSKIMLKLTDELADLKITTGESLTLRCEVTTTPAAVFYWEKDGKIVQGDTELNLFEKVSNIGKKTVEMGQVSSTFNIPCATQSDAGLYKCVAVNGHRTVESQAEIQVEGEDMKCPSQKHAAPQITQLTEARFELSGNVATLVCRSDRRAHWAWQFDGKTIDVDQPKYELMPQGDLLIRDLKWEDMGDYVCIASNRWGESRGETFLYPTKPSE</sequence>
<dbReference type="Gene3D" id="2.60.40.10">
    <property type="entry name" value="Immunoglobulins"/>
    <property type="match status" value="2"/>
</dbReference>
<keyword evidence="2" id="KW-0964">Secreted</keyword>
<evidence type="ECO:0000313" key="8">
    <source>
        <dbReference type="EMBL" id="EGT45866.1"/>
    </source>
</evidence>
<keyword evidence="9" id="KW-1185">Reference proteome</keyword>
<dbReference type="GO" id="GO:0050808">
    <property type="term" value="P:synapse organization"/>
    <property type="evidence" value="ECO:0007669"/>
    <property type="project" value="TreeGrafter"/>
</dbReference>
<proteinExistence type="predicted"/>
<evidence type="ECO:0000256" key="5">
    <source>
        <dbReference type="ARBA" id="ARBA00023157"/>
    </source>
</evidence>
<evidence type="ECO:0000256" key="6">
    <source>
        <dbReference type="ARBA" id="ARBA00023319"/>
    </source>
</evidence>
<organism evidence="9">
    <name type="scientific">Caenorhabditis brenneri</name>
    <name type="common">Nematode worm</name>
    <dbReference type="NCBI Taxonomy" id="135651"/>
    <lineage>
        <taxon>Eukaryota</taxon>
        <taxon>Metazoa</taxon>
        <taxon>Ecdysozoa</taxon>
        <taxon>Nematoda</taxon>
        <taxon>Chromadorea</taxon>
        <taxon>Rhabditida</taxon>
        <taxon>Rhabditina</taxon>
        <taxon>Rhabditomorpha</taxon>
        <taxon>Rhabditoidea</taxon>
        <taxon>Rhabditidae</taxon>
        <taxon>Peloderinae</taxon>
        <taxon>Caenorhabditis</taxon>
    </lineage>
</organism>
<evidence type="ECO:0000256" key="1">
    <source>
        <dbReference type="ARBA" id="ARBA00004613"/>
    </source>
</evidence>
<dbReference type="HOGENOM" id="CLU_072416_1_0_1"/>
<evidence type="ECO:0000256" key="3">
    <source>
        <dbReference type="ARBA" id="ARBA00022729"/>
    </source>
</evidence>
<dbReference type="GO" id="GO:0007156">
    <property type="term" value="P:homophilic cell adhesion via plasma membrane adhesion molecules"/>
    <property type="evidence" value="ECO:0007669"/>
    <property type="project" value="TreeGrafter"/>
</dbReference>
<evidence type="ECO:0000313" key="9">
    <source>
        <dbReference type="Proteomes" id="UP000008068"/>
    </source>
</evidence>
<dbReference type="GO" id="GO:0005576">
    <property type="term" value="C:extracellular region"/>
    <property type="evidence" value="ECO:0007669"/>
    <property type="project" value="UniProtKB-SubCell"/>
</dbReference>
<name>G0MWD4_CAEBE</name>